<dbReference type="RefSeq" id="WP_204907336.1">
    <property type="nucleotide sequence ID" value="NZ_JACJKS010000023.1"/>
</dbReference>
<dbReference type="EMBL" id="JACJKS010000023">
    <property type="protein sequence ID" value="MBM6949335.1"/>
    <property type="molecule type" value="Genomic_DNA"/>
</dbReference>
<proteinExistence type="predicted"/>
<name>A0A938XC59_9CLOT</name>
<evidence type="ECO:0000313" key="2">
    <source>
        <dbReference type="Proteomes" id="UP000705508"/>
    </source>
</evidence>
<gene>
    <name evidence="1" type="ORF">H6A20_11870</name>
</gene>
<sequence length="69" mass="8241">MRRHYDRGRTRKQQKIDSDMLHDIETRNVDNKALERFRRKPYTSYDVEDCLKKWGVDLKGGIDGGQENT</sequence>
<comment type="caution">
    <text evidence="1">The sequence shown here is derived from an EMBL/GenBank/DDBJ whole genome shotgun (WGS) entry which is preliminary data.</text>
</comment>
<protein>
    <submittedName>
        <fullName evidence="1">Uncharacterized protein</fullName>
    </submittedName>
</protein>
<accession>A0A938XC59</accession>
<organism evidence="1 2">
    <name type="scientific">Mordavella massiliensis</name>
    <dbReference type="NCBI Taxonomy" id="1871024"/>
    <lineage>
        <taxon>Bacteria</taxon>
        <taxon>Bacillati</taxon>
        <taxon>Bacillota</taxon>
        <taxon>Clostridia</taxon>
        <taxon>Eubacteriales</taxon>
        <taxon>Clostridiaceae</taxon>
        <taxon>Mordavella</taxon>
    </lineage>
</organism>
<evidence type="ECO:0000313" key="1">
    <source>
        <dbReference type="EMBL" id="MBM6949335.1"/>
    </source>
</evidence>
<dbReference type="Proteomes" id="UP000705508">
    <property type="component" value="Unassembled WGS sequence"/>
</dbReference>
<dbReference type="AlphaFoldDB" id="A0A938XC59"/>
<reference evidence="1" key="2">
    <citation type="journal article" date="2021" name="Sci. Rep.">
        <title>The distribution of antibiotic resistance genes in chicken gut microbiota commensals.</title>
        <authorList>
            <person name="Juricova H."/>
            <person name="Matiasovicova J."/>
            <person name="Kubasova T."/>
            <person name="Cejkova D."/>
            <person name="Rychlik I."/>
        </authorList>
    </citation>
    <scope>NUCLEOTIDE SEQUENCE</scope>
    <source>
        <strain evidence="1">An582</strain>
    </source>
</reference>
<reference evidence="1" key="1">
    <citation type="submission" date="2020-08" db="EMBL/GenBank/DDBJ databases">
        <authorList>
            <person name="Cejkova D."/>
            <person name="Kubasova T."/>
            <person name="Jahodarova E."/>
            <person name="Rychlik I."/>
        </authorList>
    </citation>
    <scope>NUCLEOTIDE SEQUENCE</scope>
    <source>
        <strain evidence="1">An582</strain>
    </source>
</reference>